<feature type="domain" description="Sulfatase-modifying factor enzyme-like" evidence="1">
    <location>
        <begin position="38"/>
        <end position="74"/>
    </location>
</feature>
<dbReference type="EMBL" id="JACWZY010000044">
    <property type="protein sequence ID" value="MBD2705080.1"/>
    <property type="molecule type" value="Genomic_DNA"/>
</dbReference>
<dbReference type="Pfam" id="PF03781">
    <property type="entry name" value="FGE-sulfatase"/>
    <property type="match status" value="1"/>
</dbReference>
<evidence type="ECO:0000259" key="1">
    <source>
        <dbReference type="Pfam" id="PF03781"/>
    </source>
</evidence>
<proteinExistence type="predicted"/>
<dbReference type="Gene3D" id="3.90.1580.10">
    <property type="entry name" value="paralog of FGE (formylglycine-generating enzyme)"/>
    <property type="match status" value="1"/>
</dbReference>
<evidence type="ECO:0000313" key="3">
    <source>
        <dbReference type="Proteomes" id="UP000598820"/>
    </source>
</evidence>
<comment type="caution">
    <text evidence="2">The sequence shown here is derived from an EMBL/GenBank/DDBJ whole genome shotgun (WGS) entry which is preliminary data.</text>
</comment>
<dbReference type="InterPro" id="IPR042095">
    <property type="entry name" value="SUMF_sf"/>
</dbReference>
<protein>
    <submittedName>
        <fullName evidence="2">SUMF1/EgtB/PvdO family nonheme iron enzyme</fullName>
    </submittedName>
</protein>
<name>A0A927AVA4_9BACT</name>
<dbReference type="InterPro" id="IPR016187">
    <property type="entry name" value="CTDL_fold"/>
</dbReference>
<organism evidence="2 3">
    <name type="scientific">Spirosoma profusum</name>
    <dbReference type="NCBI Taxonomy" id="2771354"/>
    <lineage>
        <taxon>Bacteria</taxon>
        <taxon>Pseudomonadati</taxon>
        <taxon>Bacteroidota</taxon>
        <taxon>Cytophagia</taxon>
        <taxon>Cytophagales</taxon>
        <taxon>Cytophagaceae</taxon>
        <taxon>Spirosoma</taxon>
    </lineage>
</organism>
<dbReference type="AlphaFoldDB" id="A0A927AVA4"/>
<dbReference type="SUPFAM" id="SSF56436">
    <property type="entry name" value="C-type lectin-like"/>
    <property type="match status" value="1"/>
</dbReference>
<dbReference type="InterPro" id="IPR005532">
    <property type="entry name" value="SUMF_dom"/>
</dbReference>
<keyword evidence="3" id="KW-1185">Reference proteome</keyword>
<accession>A0A927AVA4</accession>
<dbReference type="Proteomes" id="UP000598820">
    <property type="component" value="Unassembled WGS sequence"/>
</dbReference>
<sequence>MLEEGYLTDAEKELRPAWRGGHGFNTDKHKFEGLFPQYTWRNPGWPQLATYPVGNVSWNDATKFCEWLSKKTGKLAPCPSKRSGSMPAGWAPRLVFLPAMTH</sequence>
<evidence type="ECO:0000313" key="2">
    <source>
        <dbReference type="EMBL" id="MBD2705080.1"/>
    </source>
</evidence>
<reference evidence="2" key="1">
    <citation type="submission" date="2020-09" db="EMBL/GenBank/DDBJ databases">
        <authorList>
            <person name="Kim M.K."/>
        </authorList>
    </citation>
    <scope>NUCLEOTIDE SEQUENCE</scope>
    <source>
        <strain evidence="2">BT702</strain>
    </source>
</reference>
<gene>
    <name evidence="2" type="ORF">IC229_30925</name>
</gene>